<keyword evidence="2" id="KW-0808">Transferase</keyword>
<dbReference type="Gene3D" id="3.10.110.10">
    <property type="entry name" value="Ubiquitin Conjugating Enzyme"/>
    <property type="match status" value="1"/>
</dbReference>
<protein>
    <recommendedName>
        <fullName evidence="1">E2 ubiquitin-conjugating enzyme</fullName>
        <ecNumber evidence="1">2.3.2.23</ecNumber>
    </recommendedName>
</protein>
<dbReference type="PANTHER" id="PTHR24067">
    <property type="entry name" value="UBIQUITIN-CONJUGATING ENZYME E2"/>
    <property type="match status" value="1"/>
</dbReference>
<feature type="active site" description="Glycyl thioester intermediate" evidence="6">
    <location>
        <position position="94"/>
    </location>
</feature>
<evidence type="ECO:0000313" key="11">
    <source>
        <dbReference type="Proteomes" id="UP000623129"/>
    </source>
</evidence>
<evidence type="ECO:0000313" key="10">
    <source>
        <dbReference type="EMBL" id="KAF3334887.1"/>
    </source>
</evidence>
<dbReference type="InterPro" id="IPR016135">
    <property type="entry name" value="UBQ-conjugating_enzyme/RWD"/>
</dbReference>
<evidence type="ECO:0000256" key="8">
    <source>
        <dbReference type="SAM" id="MobiDB-lite"/>
    </source>
</evidence>
<dbReference type="Pfam" id="PF00179">
    <property type="entry name" value="UQ_con"/>
    <property type="match status" value="1"/>
</dbReference>
<evidence type="ECO:0000256" key="6">
    <source>
        <dbReference type="PROSITE-ProRule" id="PRU10133"/>
    </source>
</evidence>
<dbReference type="PROSITE" id="PS50127">
    <property type="entry name" value="UBC_2"/>
    <property type="match status" value="1"/>
</dbReference>
<dbReference type="GO" id="GO:0061631">
    <property type="term" value="F:ubiquitin conjugating enzyme activity"/>
    <property type="evidence" value="ECO:0007669"/>
    <property type="project" value="UniProtKB-EC"/>
</dbReference>
<dbReference type="CDD" id="cd23805">
    <property type="entry name" value="UBCc_UBE2T"/>
    <property type="match status" value="1"/>
</dbReference>
<keyword evidence="11" id="KW-1185">Reference proteome</keyword>
<comment type="caution">
    <text evidence="10">The sequence shown here is derived from an EMBL/GenBank/DDBJ whole genome shotgun (WGS) entry which is preliminary data.</text>
</comment>
<feature type="domain" description="UBC core" evidence="9">
    <location>
        <begin position="6"/>
        <end position="160"/>
    </location>
</feature>
<organism evidence="10 11">
    <name type="scientific">Carex littledalei</name>
    <dbReference type="NCBI Taxonomy" id="544730"/>
    <lineage>
        <taxon>Eukaryota</taxon>
        <taxon>Viridiplantae</taxon>
        <taxon>Streptophyta</taxon>
        <taxon>Embryophyta</taxon>
        <taxon>Tracheophyta</taxon>
        <taxon>Spermatophyta</taxon>
        <taxon>Magnoliopsida</taxon>
        <taxon>Liliopsida</taxon>
        <taxon>Poales</taxon>
        <taxon>Cyperaceae</taxon>
        <taxon>Cyperoideae</taxon>
        <taxon>Cariceae</taxon>
        <taxon>Carex</taxon>
        <taxon>Carex subgen. Euthyceras</taxon>
    </lineage>
</organism>
<comment type="similarity">
    <text evidence="7">Belongs to the ubiquitin-conjugating enzyme family.</text>
</comment>
<evidence type="ECO:0000256" key="7">
    <source>
        <dbReference type="RuleBase" id="RU362109"/>
    </source>
</evidence>
<name>A0A833VD89_9POAL</name>
<evidence type="ECO:0000256" key="5">
    <source>
        <dbReference type="ARBA" id="ARBA00022840"/>
    </source>
</evidence>
<evidence type="ECO:0000256" key="2">
    <source>
        <dbReference type="ARBA" id="ARBA00022679"/>
    </source>
</evidence>
<reference evidence="10" key="1">
    <citation type="submission" date="2020-01" db="EMBL/GenBank/DDBJ databases">
        <title>Genome sequence of Kobresia littledalei, the first chromosome-level genome in the family Cyperaceae.</title>
        <authorList>
            <person name="Qu G."/>
        </authorList>
    </citation>
    <scope>NUCLEOTIDE SEQUENCE</scope>
    <source>
        <strain evidence="10">C.B.Clarke</strain>
        <tissue evidence="10">Leaf</tissue>
    </source>
</reference>
<evidence type="ECO:0000259" key="9">
    <source>
        <dbReference type="PROSITE" id="PS50127"/>
    </source>
</evidence>
<dbReference type="EMBL" id="SWLB01000009">
    <property type="protein sequence ID" value="KAF3334887.1"/>
    <property type="molecule type" value="Genomic_DNA"/>
</dbReference>
<dbReference type="InterPro" id="IPR023313">
    <property type="entry name" value="UBQ-conjugating_AS"/>
</dbReference>
<dbReference type="GO" id="GO:0005524">
    <property type="term" value="F:ATP binding"/>
    <property type="evidence" value="ECO:0007669"/>
    <property type="project" value="UniProtKB-UniRule"/>
</dbReference>
<dbReference type="InterPro" id="IPR050113">
    <property type="entry name" value="Ub_conjugating_enzyme"/>
</dbReference>
<dbReference type="PROSITE" id="PS00183">
    <property type="entry name" value="UBC_1"/>
    <property type="match status" value="1"/>
</dbReference>
<proteinExistence type="inferred from homology"/>
<evidence type="ECO:0000256" key="1">
    <source>
        <dbReference type="ARBA" id="ARBA00012486"/>
    </source>
</evidence>
<dbReference type="AlphaFoldDB" id="A0A833VD89"/>
<dbReference type="FunFam" id="3.10.110.10:FF:000041">
    <property type="entry name" value="Ubiquitin-conjugating enzyme E2 T"/>
    <property type="match status" value="1"/>
</dbReference>
<feature type="region of interest" description="Disordered" evidence="8">
    <location>
        <begin position="177"/>
        <end position="203"/>
    </location>
</feature>
<keyword evidence="3 7" id="KW-0547">Nucleotide-binding</keyword>
<dbReference type="InterPro" id="IPR000608">
    <property type="entry name" value="UBC"/>
</dbReference>
<accession>A0A833VD89</accession>
<gene>
    <name evidence="10" type="ORF">FCM35_KLT21491</name>
</gene>
<dbReference type="EC" id="2.3.2.23" evidence="1"/>
<keyword evidence="5 7" id="KW-0067">ATP-binding</keyword>
<dbReference type="SUPFAM" id="SSF54495">
    <property type="entry name" value="UBC-like"/>
    <property type="match status" value="1"/>
</dbReference>
<sequence>MAQAARLNLRMQKELKILMTDPPPGVSIDISDYDNSSSLTSFETSIKGPDGTVYMRGTFKLKIQIPERYPFQPPNVTFLTPIYHPNIDNGGRICLDILNLPPKGAWQPSLNISTVLTSIGLLLSEPNPDDGLMAEASKEYKYNRTIFDQKALQWTEKYAYPGAKGSKEETKSEIASMANNPLKETERRETSAGNSGNCERHRKNLRLQGHKLTPKSASIEKSCNDNKENLTAEIQLKDESLKLDTIVVSDSEESEDERNRPARSRLSLARNRLAGKRNEML</sequence>
<evidence type="ECO:0000256" key="4">
    <source>
        <dbReference type="ARBA" id="ARBA00022786"/>
    </source>
</evidence>
<dbReference type="OrthoDB" id="9978460at2759"/>
<dbReference type="SMART" id="SM00212">
    <property type="entry name" value="UBCc"/>
    <property type="match status" value="1"/>
</dbReference>
<dbReference type="Proteomes" id="UP000623129">
    <property type="component" value="Unassembled WGS sequence"/>
</dbReference>
<keyword evidence="4 7" id="KW-0833">Ubl conjugation pathway</keyword>
<evidence type="ECO:0000256" key="3">
    <source>
        <dbReference type="ARBA" id="ARBA00022741"/>
    </source>
</evidence>